<dbReference type="InterPro" id="IPR011724">
    <property type="entry name" value="Cyd_oper_YbgT"/>
</dbReference>
<dbReference type="InterPro" id="IPR012994">
    <property type="entry name" value="YbgT_YccB"/>
</dbReference>
<dbReference type="Pfam" id="PF08173">
    <property type="entry name" value="YbgT_YccB"/>
    <property type="match status" value="1"/>
</dbReference>
<dbReference type="EMBL" id="CACRTZ010000033">
    <property type="protein sequence ID" value="VYU68608.1"/>
    <property type="molecule type" value="Genomic_DNA"/>
</dbReference>
<sequence>MWYFAWILGTLLACAFGVITALAFEHVEATKAGEERP</sequence>
<keyword evidence="1" id="KW-0560">Oxidoreductase</keyword>
<name>A0A6N3GVZ4_9ENTR</name>
<organism evidence="1">
    <name type="scientific">Phytobacter massiliensis</name>
    <dbReference type="NCBI Taxonomy" id="1485952"/>
    <lineage>
        <taxon>Bacteria</taxon>
        <taxon>Pseudomonadati</taxon>
        <taxon>Pseudomonadota</taxon>
        <taxon>Gammaproteobacteria</taxon>
        <taxon>Enterobacterales</taxon>
        <taxon>Enterobacteriaceae</taxon>
        <taxon>Phytobacter</taxon>
    </lineage>
</organism>
<accession>A0A6N3GVZ4</accession>
<evidence type="ECO:0000313" key="1">
    <source>
        <dbReference type="EMBL" id="VYU68608.1"/>
    </source>
</evidence>
<dbReference type="AlphaFoldDB" id="A0A6N3GVZ4"/>
<gene>
    <name evidence="1" type="primary">cydX</name>
    <name evidence="1" type="ORF">EMLFYP7_03482</name>
</gene>
<protein>
    <submittedName>
        <fullName evidence="1">Cytochrome bd-I ubiquinol oxidase subunit X</fullName>
        <ecNumber evidence="1">1.10.3.10</ecNumber>
    </submittedName>
</protein>
<dbReference type="RefSeq" id="WP_156566839.1">
    <property type="nucleotide sequence ID" value="NZ_CACRTZ010000033.1"/>
</dbReference>
<proteinExistence type="predicted"/>
<reference evidence="1" key="1">
    <citation type="submission" date="2019-11" db="EMBL/GenBank/DDBJ databases">
        <authorList>
            <person name="Feng L."/>
        </authorList>
    </citation>
    <scope>NUCLEOTIDE SEQUENCE</scope>
    <source>
        <strain evidence="1">EMassiliensisLFYP7</strain>
    </source>
</reference>
<dbReference type="EC" id="1.10.3.10" evidence="1"/>
<dbReference type="GO" id="GO:0016491">
    <property type="term" value="F:oxidoreductase activity"/>
    <property type="evidence" value="ECO:0007669"/>
    <property type="project" value="UniProtKB-KW"/>
</dbReference>
<dbReference type="NCBIfam" id="TIGR02106">
    <property type="entry name" value="cyd_oper_ybgT"/>
    <property type="match status" value="1"/>
</dbReference>